<evidence type="ECO:0000313" key="1">
    <source>
        <dbReference type="EMBL" id="TNN52164.1"/>
    </source>
</evidence>
<proteinExistence type="predicted"/>
<protein>
    <submittedName>
        <fullName evidence="1">Uncharacterized protein</fullName>
    </submittedName>
</protein>
<name>A0A4Z2GHC4_9TELE</name>
<reference evidence="1 2" key="1">
    <citation type="submission" date="2019-03" db="EMBL/GenBank/DDBJ databases">
        <title>First draft genome of Liparis tanakae, snailfish: a comprehensive survey of snailfish specific genes.</title>
        <authorList>
            <person name="Kim W."/>
            <person name="Song I."/>
            <person name="Jeong J.-H."/>
            <person name="Kim D."/>
            <person name="Kim S."/>
            <person name="Ryu S."/>
            <person name="Song J.Y."/>
            <person name="Lee S.K."/>
        </authorList>
    </citation>
    <scope>NUCLEOTIDE SEQUENCE [LARGE SCALE GENOMIC DNA]</scope>
    <source>
        <tissue evidence="1">Muscle</tissue>
    </source>
</reference>
<sequence>MMPCSRSLRPSCSASSLVAISPSCSSQSMNSVATSARSNEPFSSSLVCNKLFSVFINLWREESDVPLLRLILCPLMKTLASLSNGNVPSSFRKR</sequence>
<dbReference type="AlphaFoldDB" id="A0A4Z2GHC4"/>
<evidence type="ECO:0000313" key="2">
    <source>
        <dbReference type="Proteomes" id="UP000314294"/>
    </source>
</evidence>
<keyword evidence="2" id="KW-1185">Reference proteome</keyword>
<organism evidence="1 2">
    <name type="scientific">Liparis tanakae</name>
    <name type="common">Tanaka's snailfish</name>
    <dbReference type="NCBI Taxonomy" id="230148"/>
    <lineage>
        <taxon>Eukaryota</taxon>
        <taxon>Metazoa</taxon>
        <taxon>Chordata</taxon>
        <taxon>Craniata</taxon>
        <taxon>Vertebrata</taxon>
        <taxon>Euteleostomi</taxon>
        <taxon>Actinopterygii</taxon>
        <taxon>Neopterygii</taxon>
        <taxon>Teleostei</taxon>
        <taxon>Neoteleostei</taxon>
        <taxon>Acanthomorphata</taxon>
        <taxon>Eupercaria</taxon>
        <taxon>Perciformes</taxon>
        <taxon>Cottioidei</taxon>
        <taxon>Cottales</taxon>
        <taxon>Liparidae</taxon>
        <taxon>Liparis</taxon>
    </lineage>
</organism>
<dbReference type="EMBL" id="SRLO01000557">
    <property type="protein sequence ID" value="TNN52164.1"/>
    <property type="molecule type" value="Genomic_DNA"/>
</dbReference>
<comment type="caution">
    <text evidence="1">The sequence shown here is derived from an EMBL/GenBank/DDBJ whole genome shotgun (WGS) entry which is preliminary data.</text>
</comment>
<gene>
    <name evidence="1" type="ORF">EYF80_037646</name>
</gene>
<dbReference type="Proteomes" id="UP000314294">
    <property type="component" value="Unassembled WGS sequence"/>
</dbReference>
<accession>A0A4Z2GHC4</accession>